<proteinExistence type="inferred from homology"/>
<reference evidence="3" key="1">
    <citation type="submission" date="2015-06" db="UniProtKB">
        <authorList>
            <consortium name="EnsemblPlants"/>
        </authorList>
    </citation>
    <scope>IDENTIFICATION</scope>
</reference>
<dbReference type="Pfam" id="PF24570">
    <property type="entry name" value="BACK_BPM_SPOP"/>
    <property type="match status" value="1"/>
</dbReference>
<accession>M8BVN0</accession>
<sequence>MGAPDCLDDWGWNRFVARKDLGEKYVTDGHVTFVCTIMVTRDTTPVTVPLSDIKNHLGCLLDQAYGTDVSFTVDGEIFPMNRAILAARSPIFKAELFGSMAEATMASITLHDITPSTFKYLLGFIYTVEFPISTEDNTSNSNEVLFDLLAAGDRYALDPLKLWDNVSMDTVTYIQACADMYNCLELKDKCVDFIAKEKKAKKPLISKTI</sequence>
<dbReference type="InterPro" id="IPR000210">
    <property type="entry name" value="BTB/POZ_dom"/>
</dbReference>
<dbReference type="Gene3D" id="6.10.250.3030">
    <property type="match status" value="1"/>
</dbReference>
<dbReference type="Pfam" id="PF00651">
    <property type="entry name" value="BTB"/>
    <property type="match status" value="1"/>
</dbReference>
<name>M8BVN0_AEGTA</name>
<dbReference type="PROSITE" id="PS50097">
    <property type="entry name" value="BTB"/>
    <property type="match status" value="1"/>
</dbReference>
<dbReference type="InterPro" id="IPR045005">
    <property type="entry name" value="BPM1-6"/>
</dbReference>
<comment type="similarity">
    <text evidence="2">Belongs to the Tdpoz family.</text>
</comment>
<dbReference type="InterPro" id="IPR056423">
    <property type="entry name" value="BACK_BPM_SPOP"/>
</dbReference>
<dbReference type="GO" id="GO:0016567">
    <property type="term" value="P:protein ubiquitination"/>
    <property type="evidence" value="ECO:0007669"/>
    <property type="project" value="InterPro"/>
</dbReference>
<dbReference type="AlphaFoldDB" id="M8BVN0"/>
<dbReference type="PANTHER" id="PTHR26379">
    <property type="entry name" value="BTB/POZ AND MATH DOMAIN-CONTAINING PROTEIN 1"/>
    <property type="match status" value="1"/>
</dbReference>
<dbReference type="Gene3D" id="3.30.710.10">
    <property type="entry name" value="Potassium Channel Kv1.1, Chain A"/>
    <property type="match status" value="1"/>
</dbReference>
<evidence type="ECO:0000313" key="3">
    <source>
        <dbReference type="EnsemblPlants" id="EMT29085"/>
    </source>
</evidence>
<dbReference type="SUPFAM" id="SSF49599">
    <property type="entry name" value="TRAF domain-like"/>
    <property type="match status" value="1"/>
</dbReference>
<organism evidence="3">
    <name type="scientific">Aegilops tauschii</name>
    <name type="common">Tausch's goatgrass</name>
    <name type="synonym">Aegilops squarrosa</name>
    <dbReference type="NCBI Taxonomy" id="37682"/>
    <lineage>
        <taxon>Eukaryota</taxon>
        <taxon>Viridiplantae</taxon>
        <taxon>Streptophyta</taxon>
        <taxon>Embryophyta</taxon>
        <taxon>Tracheophyta</taxon>
        <taxon>Spermatophyta</taxon>
        <taxon>Magnoliopsida</taxon>
        <taxon>Liliopsida</taxon>
        <taxon>Poales</taxon>
        <taxon>Poaceae</taxon>
        <taxon>BOP clade</taxon>
        <taxon>Pooideae</taxon>
        <taxon>Triticodae</taxon>
        <taxon>Triticeae</taxon>
        <taxon>Triticinae</taxon>
        <taxon>Aegilops</taxon>
    </lineage>
</organism>
<evidence type="ECO:0000256" key="2">
    <source>
        <dbReference type="ARBA" id="ARBA00010846"/>
    </source>
</evidence>
<comment type="pathway">
    <text evidence="1">Protein modification; protein ubiquitination.</text>
</comment>
<dbReference type="SMART" id="SM00225">
    <property type="entry name" value="BTB"/>
    <property type="match status" value="1"/>
</dbReference>
<evidence type="ECO:0000256" key="1">
    <source>
        <dbReference type="ARBA" id="ARBA00004906"/>
    </source>
</evidence>
<dbReference type="EnsemblPlants" id="EMT29085">
    <property type="protein sequence ID" value="EMT29085"/>
    <property type="gene ID" value="F775_04620"/>
</dbReference>
<dbReference type="PANTHER" id="PTHR26379:SF430">
    <property type="entry name" value="MATH DOMAIN-CONTAINING PROTEIN"/>
    <property type="match status" value="1"/>
</dbReference>
<dbReference type="OMA" id="KMCGCSE"/>
<dbReference type="InterPro" id="IPR011333">
    <property type="entry name" value="SKP1/BTB/POZ_sf"/>
</dbReference>
<dbReference type="SUPFAM" id="SSF54695">
    <property type="entry name" value="POZ domain"/>
    <property type="match status" value="1"/>
</dbReference>
<protein>
    <submittedName>
        <fullName evidence="3">Speckle-type POZ protein</fullName>
    </submittedName>
</protein>